<dbReference type="Gene3D" id="1.10.3470.10">
    <property type="entry name" value="ABC transporter involved in vitamin B12 uptake, BtuC"/>
    <property type="match status" value="1"/>
</dbReference>
<evidence type="ECO:0000256" key="5">
    <source>
        <dbReference type="ARBA" id="ARBA00022692"/>
    </source>
</evidence>
<feature type="transmembrane region" description="Helical" evidence="8">
    <location>
        <begin position="307"/>
        <end position="328"/>
    </location>
</feature>
<dbReference type="GO" id="GO:0033214">
    <property type="term" value="P:siderophore-iron import into cell"/>
    <property type="evidence" value="ECO:0007669"/>
    <property type="project" value="TreeGrafter"/>
</dbReference>
<evidence type="ECO:0000313" key="10">
    <source>
        <dbReference type="Proteomes" id="UP000326570"/>
    </source>
</evidence>
<accession>A0A5N1IJK5</accession>
<evidence type="ECO:0000256" key="7">
    <source>
        <dbReference type="ARBA" id="ARBA00023136"/>
    </source>
</evidence>
<feature type="transmembrane region" description="Helical" evidence="8">
    <location>
        <begin position="149"/>
        <end position="170"/>
    </location>
</feature>
<evidence type="ECO:0000256" key="2">
    <source>
        <dbReference type="ARBA" id="ARBA00007935"/>
    </source>
</evidence>
<dbReference type="SUPFAM" id="SSF81345">
    <property type="entry name" value="ABC transporter involved in vitamin B12 uptake, BtuC"/>
    <property type="match status" value="1"/>
</dbReference>
<dbReference type="PANTHER" id="PTHR30472">
    <property type="entry name" value="FERRIC ENTEROBACTIN TRANSPORT SYSTEM PERMEASE PROTEIN"/>
    <property type="match status" value="1"/>
</dbReference>
<feature type="transmembrane region" description="Helical" evidence="8">
    <location>
        <begin position="114"/>
        <end position="137"/>
    </location>
</feature>
<organism evidence="9 10">
    <name type="scientific">Adhaeribacter soli</name>
    <dbReference type="NCBI Taxonomy" id="2607655"/>
    <lineage>
        <taxon>Bacteria</taxon>
        <taxon>Pseudomonadati</taxon>
        <taxon>Bacteroidota</taxon>
        <taxon>Cytophagia</taxon>
        <taxon>Cytophagales</taxon>
        <taxon>Hymenobacteraceae</taxon>
        <taxon>Adhaeribacter</taxon>
    </lineage>
</organism>
<evidence type="ECO:0000256" key="3">
    <source>
        <dbReference type="ARBA" id="ARBA00022448"/>
    </source>
</evidence>
<dbReference type="Pfam" id="PF01032">
    <property type="entry name" value="FecCD"/>
    <property type="match status" value="1"/>
</dbReference>
<dbReference type="FunFam" id="1.10.3470.10:FF:000001">
    <property type="entry name" value="Vitamin B12 ABC transporter permease BtuC"/>
    <property type="match status" value="1"/>
</dbReference>
<comment type="caution">
    <text evidence="9">The sequence shown here is derived from an EMBL/GenBank/DDBJ whole genome shotgun (WGS) entry which is preliminary data.</text>
</comment>
<evidence type="ECO:0000313" key="9">
    <source>
        <dbReference type="EMBL" id="KAA9325955.1"/>
    </source>
</evidence>
<keyword evidence="10" id="KW-1185">Reference proteome</keyword>
<evidence type="ECO:0000256" key="1">
    <source>
        <dbReference type="ARBA" id="ARBA00004651"/>
    </source>
</evidence>
<dbReference type="GO" id="GO:0022857">
    <property type="term" value="F:transmembrane transporter activity"/>
    <property type="evidence" value="ECO:0007669"/>
    <property type="project" value="InterPro"/>
</dbReference>
<keyword evidence="4" id="KW-1003">Cell membrane</keyword>
<dbReference type="AlphaFoldDB" id="A0A5N1IJK5"/>
<dbReference type="Proteomes" id="UP000326570">
    <property type="component" value="Unassembled WGS sequence"/>
</dbReference>
<evidence type="ECO:0000256" key="8">
    <source>
        <dbReference type="SAM" id="Phobius"/>
    </source>
</evidence>
<proteinExistence type="inferred from homology"/>
<name>A0A5N1IJK5_9BACT</name>
<keyword evidence="5 8" id="KW-0812">Transmembrane</keyword>
<keyword evidence="7 8" id="KW-0472">Membrane</keyword>
<feature type="transmembrane region" description="Helical" evidence="8">
    <location>
        <begin position="239"/>
        <end position="266"/>
    </location>
</feature>
<dbReference type="PANTHER" id="PTHR30472:SF25">
    <property type="entry name" value="ABC TRANSPORTER PERMEASE PROTEIN MJ0876-RELATED"/>
    <property type="match status" value="1"/>
</dbReference>
<comment type="subcellular location">
    <subcellularLocation>
        <location evidence="1">Cell membrane</location>
        <topology evidence="1">Multi-pass membrane protein</topology>
    </subcellularLocation>
</comment>
<feature type="transmembrane region" description="Helical" evidence="8">
    <location>
        <begin position="89"/>
        <end position="108"/>
    </location>
</feature>
<keyword evidence="3" id="KW-0813">Transport</keyword>
<dbReference type="InterPro" id="IPR000522">
    <property type="entry name" value="ABC_transptr_permease_BtuC"/>
</dbReference>
<gene>
    <name evidence="9" type="ORF">F0P94_16150</name>
</gene>
<comment type="similarity">
    <text evidence="2">Belongs to the binding-protein-dependent transport system permease family. FecCD subfamily.</text>
</comment>
<dbReference type="InterPro" id="IPR037294">
    <property type="entry name" value="ABC_BtuC-like"/>
</dbReference>
<dbReference type="CDD" id="cd06550">
    <property type="entry name" value="TM_ABC_iron-siderophores_like"/>
    <property type="match status" value="1"/>
</dbReference>
<keyword evidence="6 8" id="KW-1133">Transmembrane helix</keyword>
<evidence type="ECO:0000256" key="6">
    <source>
        <dbReference type="ARBA" id="ARBA00022989"/>
    </source>
</evidence>
<evidence type="ECO:0000256" key="4">
    <source>
        <dbReference type="ARBA" id="ARBA00022475"/>
    </source>
</evidence>
<sequence length="335" mass="35947">MNRPLLYILLMLFLTFAVTVAGLKLGSFETDFATVWNALFNYNPEDPAHFAVLHLRLPRLLLAICVGGSLAFCGYLMQAMINNALADPYILGTASGASFGASFCFFAFTNLTVFGIYLPPFAALLGSFVVTIIVVALGTRSGQLIPSQMLLAGIALTSLIGALTSLITFLSSSEGKLKSVIFWAMGGFEKASWESLPYPAVALLLALVIFMFMQKRLNVLLLGPERAKMLGVNVAQTRWIILLTVSVVTGFAVALSGPVGFVGLIIPHVTRGLLGITGKLNLIFCALTGGLFMLVCDLLSRIVFPPAGLPVGVVTSLFGVPFFVYLLLKKNYKFG</sequence>
<feature type="transmembrane region" description="Helical" evidence="8">
    <location>
        <begin position="272"/>
        <end position="295"/>
    </location>
</feature>
<dbReference type="EMBL" id="VTWT01000010">
    <property type="protein sequence ID" value="KAA9325955.1"/>
    <property type="molecule type" value="Genomic_DNA"/>
</dbReference>
<feature type="transmembrane region" description="Helical" evidence="8">
    <location>
        <begin position="196"/>
        <end position="213"/>
    </location>
</feature>
<dbReference type="GO" id="GO:0005886">
    <property type="term" value="C:plasma membrane"/>
    <property type="evidence" value="ECO:0007669"/>
    <property type="project" value="UniProtKB-SubCell"/>
</dbReference>
<protein>
    <submittedName>
        <fullName evidence="9">Iron ABC transporter permease</fullName>
    </submittedName>
</protein>
<reference evidence="9 10" key="1">
    <citation type="submission" date="2019-09" db="EMBL/GenBank/DDBJ databases">
        <title>Genome sequence of Adhaeribacter sp. M2.</title>
        <authorList>
            <person name="Srinivasan S."/>
        </authorList>
    </citation>
    <scope>NUCLEOTIDE SEQUENCE [LARGE SCALE GENOMIC DNA]</scope>
    <source>
        <strain evidence="9 10">M2</strain>
    </source>
</reference>
<feature type="transmembrane region" description="Helical" evidence="8">
    <location>
        <begin position="60"/>
        <end position="77"/>
    </location>
</feature>